<evidence type="ECO:0000256" key="1">
    <source>
        <dbReference type="SAM" id="MobiDB-lite"/>
    </source>
</evidence>
<sequence length="230" mass="25542">GVTSSLALSLLFALVTGGAGAAASAAAKAPIFIKAINKIKEIIELIKKVKLHRKQRKGHNTKIAESDDKPKKDKLKEKEKKECKDNGCGDDANTSIRTPRDQAVADVYAEAQARGVEIRTGQEADEWLDYAARQQGIAPESMHATTLGDDLIYIRDAHSSNPRVLREELVHTTQNSRITVGADPSVDTRPALEIEAREELIRNRHQWSITNDEIREAIQEIRIIRETGQY</sequence>
<evidence type="ECO:0000313" key="2">
    <source>
        <dbReference type="EMBL" id="VAW60609.1"/>
    </source>
</evidence>
<proteinExistence type="predicted"/>
<feature type="non-terminal residue" evidence="2">
    <location>
        <position position="1"/>
    </location>
</feature>
<feature type="region of interest" description="Disordered" evidence="1">
    <location>
        <begin position="56"/>
        <end position="96"/>
    </location>
</feature>
<dbReference type="EMBL" id="UOFJ01000005">
    <property type="protein sequence ID" value="VAW60609.1"/>
    <property type="molecule type" value="Genomic_DNA"/>
</dbReference>
<organism evidence="2">
    <name type="scientific">hydrothermal vent metagenome</name>
    <dbReference type="NCBI Taxonomy" id="652676"/>
    <lineage>
        <taxon>unclassified sequences</taxon>
        <taxon>metagenomes</taxon>
        <taxon>ecological metagenomes</taxon>
    </lineage>
</organism>
<feature type="compositionally biased region" description="Basic and acidic residues" evidence="1">
    <location>
        <begin position="62"/>
        <end position="87"/>
    </location>
</feature>
<gene>
    <name evidence="2" type="ORF">MNBD_GAMMA10-1654</name>
</gene>
<dbReference type="AlphaFoldDB" id="A0A3B0XG87"/>
<protein>
    <submittedName>
        <fullName evidence="2">Uncharacterized protein</fullName>
    </submittedName>
</protein>
<name>A0A3B0XG87_9ZZZZ</name>
<accession>A0A3B0XG87</accession>
<reference evidence="2" key="1">
    <citation type="submission" date="2018-06" db="EMBL/GenBank/DDBJ databases">
        <authorList>
            <person name="Zhirakovskaya E."/>
        </authorList>
    </citation>
    <scope>NUCLEOTIDE SEQUENCE</scope>
</reference>